<accession>A0ABU7BPX5</accession>
<sequence>MDKLFRICKSECGMEFGKVPEVEEGGLAEIFDVSFKDLMRVHFNTRDKIRGVGCPVWEPRGLIFTFCRRCGSVGMFKTRQRFSSGIVIYSGRTLGLTSSDKVPEAVKHQQQLQSSALCRTSRQVIN</sequence>
<dbReference type="EMBL" id="JAHUTI010062257">
    <property type="protein sequence ID" value="MED6252707.1"/>
    <property type="molecule type" value="Genomic_DNA"/>
</dbReference>
<proteinExistence type="predicted"/>
<reference evidence="1 2" key="1">
    <citation type="submission" date="2021-07" db="EMBL/GenBank/DDBJ databases">
        <authorList>
            <person name="Palmer J.M."/>
        </authorList>
    </citation>
    <scope>NUCLEOTIDE SEQUENCE [LARGE SCALE GENOMIC DNA]</scope>
    <source>
        <strain evidence="1 2">AT_MEX2019</strain>
        <tissue evidence="1">Muscle</tissue>
    </source>
</reference>
<organism evidence="1 2">
    <name type="scientific">Ataeniobius toweri</name>
    <dbReference type="NCBI Taxonomy" id="208326"/>
    <lineage>
        <taxon>Eukaryota</taxon>
        <taxon>Metazoa</taxon>
        <taxon>Chordata</taxon>
        <taxon>Craniata</taxon>
        <taxon>Vertebrata</taxon>
        <taxon>Euteleostomi</taxon>
        <taxon>Actinopterygii</taxon>
        <taxon>Neopterygii</taxon>
        <taxon>Teleostei</taxon>
        <taxon>Neoteleostei</taxon>
        <taxon>Acanthomorphata</taxon>
        <taxon>Ovalentaria</taxon>
        <taxon>Atherinomorphae</taxon>
        <taxon>Cyprinodontiformes</taxon>
        <taxon>Goodeidae</taxon>
        <taxon>Ataeniobius</taxon>
    </lineage>
</organism>
<dbReference type="Proteomes" id="UP001345963">
    <property type="component" value="Unassembled WGS sequence"/>
</dbReference>
<gene>
    <name evidence="1" type="ORF">ATANTOWER_015680</name>
</gene>
<protein>
    <submittedName>
        <fullName evidence="1">Uncharacterized protein</fullName>
    </submittedName>
</protein>
<evidence type="ECO:0000313" key="2">
    <source>
        <dbReference type="Proteomes" id="UP001345963"/>
    </source>
</evidence>
<evidence type="ECO:0000313" key="1">
    <source>
        <dbReference type="EMBL" id="MED6252707.1"/>
    </source>
</evidence>
<name>A0ABU7BPX5_9TELE</name>
<comment type="caution">
    <text evidence="1">The sequence shown here is derived from an EMBL/GenBank/DDBJ whole genome shotgun (WGS) entry which is preliminary data.</text>
</comment>
<keyword evidence="2" id="KW-1185">Reference proteome</keyword>